<comment type="caution">
    <text evidence="1">The sequence shown here is derived from an EMBL/GenBank/DDBJ whole genome shotgun (WGS) entry which is preliminary data.</text>
</comment>
<evidence type="ECO:0000313" key="2">
    <source>
        <dbReference type="Proteomes" id="UP000305401"/>
    </source>
</evidence>
<reference evidence="1" key="1">
    <citation type="submission" date="2019-04" db="EMBL/GenBank/DDBJ databases">
        <title>Microbes associate with the intestines of laboratory mice.</title>
        <authorList>
            <person name="Navarre W."/>
            <person name="Wong E."/>
            <person name="Huang K.C."/>
            <person name="Tropini C."/>
            <person name="Ng K."/>
            <person name="Yu B."/>
        </authorList>
    </citation>
    <scope>NUCLEOTIDE SEQUENCE</scope>
    <source>
        <strain evidence="1">NM86_A22</strain>
    </source>
</reference>
<proteinExistence type="predicted"/>
<sequence length="220" mass="23591">MELRLKKIRLAIVGAGELGLQAMHYATLCNPQYGTYEVTGFIDDTKCCSDTVYGLPVIGKIEDIELLYAEKKFDAVFVAIGYKHLEFKKRLVDRLAQSIPLANIVAPSVYVDKTAHLGRNVMLYPGCIIDKDVVLSDGALLNLGCVVSHNSVVGHSCFLAPRVTVAGFSTIGECSFLGAATVVIDNISICQGVYTGAGATIVKDIVSPGQYIGTPAVKFK</sequence>
<dbReference type="EMBL" id="SSTG01000060">
    <property type="protein sequence ID" value="THG51466.1"/>
    <property type="molecule type" value="Genomic_DNA"/>
</dbReference>
<dbReference type="Proteomes" id="UP000305401">
    <property type="component" value="Unassembled WGS sequence"/>
</dbReference>
<protein>
    <submittedName>
        <fullName evidence="1">Uncharacterized protein</fullName>
    </submittedName>
</protein>
<accession>A0AC61S5T4</accession>
<evidence type="ECO:0000313" key="1">
    <source>
        <dbReference type="EMBL" id="THG51466.1"/>
    </source>
</evidence>
<name>A0AC61S5T4_9BACT</name>
<organism evidence="1 2">
    <name type="scientific">Muribaculum caecicola</name>
    <dbReference type="NCBI Taxonomy" id="3038144"/>
    <lineage>
        <taxon>Bacteria</taxon>
        <taxon>Pseudomonadati</taxon>
        <taxon>Bacteroidota</taxon>
        <taxon>Bacteroidia</taxon>
        <taxon>Bacteroidales</taxon>
        <taxon>Muribaculaceae</taxon>
        <taxon>Muribaculum</taxon>
    </lineage>
</organism>
<keyword evidence="2" id="KW-1185">Reference proteome</keyword>
<gene>
    <name evidence="1" type="ORF">E5990_06040</name>
</gene>